<evidence type="ECO:0000313" key="4">
    <source>
        <dbReference type="EMBL" id="MFD1094629.1"/>
    </source>
</evidence>
<gene>
    <name evidence="4" type="ORF">ACFQ3Q_02610</name>
</gene>
<keyword evidence="2" id="KW-1133">Transmembrane helix</keyword>
<dbReference type="Proteomes" id="UP001597131">
    <property type="component" value="Unassembled WGS sequence"/>
</dbReference>
<dbReference type="EC" id="2.7.13.3" evidence="4"/>
<evidence type="ECO:0000256" key="1">
    <source>
        <dbReference type="SAM" id="Coils"/>
    </source>
</evidence>
<evidence type="ECO:0000256" key="2">
    <source>
        <dbReference type="SAM" id="Phobius"/>
    </source>
</evidence>
<feature type="transmembrane region" description="Helical" evidence="2">
    <location>
        <begin position="73"/>
        <end position="92"/>
    </location>
</feature>
<dbReference type="Gene3D" id="3.30.565.10">
    <property type="entry name" value="Histidine kinase-like ATPase, C-terminal domain"/>
    <property type="match status" value="1"/>
</dbReference>
<feature type="transmembrane region" description="Helical" evidence="2">
    <location>
        <begin position="40"/>
        <end position="61"/>
    </location>
</feature>
<dbReference type="InterPro" id="IPR050640">
    <property type="entry name" value="Bact_2-comp_sensor_kinase"/>
</dbReference>
<keyword evidence="4" id="KW-0808">Transferase</keyword>
<proteinExistence type="predicted"/>
<dbReference type="Pfam" id="PF06580">
    <property type="entry name" value="His_kinase"/>
    <property type="match status" value="1"/>
</dbReference>
<reference evidence="5" key="1">
    <citation type="journal article" date="2019" name="Int. J. Syst. Evol. Microbiol.">
        <title>The Global Catalogue of Microorganisms (GCM) 10K type strain sequencing project: providing services to taxonomists for standard genome sequencing and annotation.</title>
        <authorList>
            <consortium name="The Broad Institute Genomics Platform"/>
            <consortium name="The Broad Institute Genome Sequencing Center for Infectious Disease"/>
            <person name="Wu L."/>
            <person name="Ma J."/>
        </authorList>
    </citation>
    <scope>NUCLEOTIDE SEQUENCE [LARGE SCALE GENOMIC DNA]</scope>
    <source>
        <strain evidence="5">CCUG 64793</strain>
    </source>
</reference>
<evidence type="ECO:0000313" key="5">
    <source>
        <dbReference type="Proteomes" id="UP001597131"/>
    </source>
</evidence>
<feature type="coiled-coil region" evidence="1">
    <location>
        <begin position="140"/>
        <end position="167"/>
    </location>
</feature>
<protein>
    <submittedName>
        <fullName evidence="4">Sensor histidine kinase</fullName>
        <ecNumber evidence="4">2.7.13.3</ecNumber>
    </submittedName>
</protein>
<keyword evidence="4" id="KW-0418">Kinase</keyword>
<feature type="domain" description="Signal transduction histidine kinase internal region" evidence="3">
    <location>
        <begin position="157"/>
        <end position="235"/>
    </location>
</feature>
<keyword evidence="2" id="KW-0812">Transmembrane</keyword>
<keyword evidence="2" id="KW-0472">Membrane</keyword>
<dbReference type="PANTHER" id="PTHR34220:SF7">
    <property type="entry name" value="SENSOR HISTIDINE KINASE YPDA"/>
    <property type="match status" value="1"/>
</dbReference>
<dbReference type="SUPFAM" id="SSF55874">
    <property type="entry name" value="ATPase domain of HSP90 chaperone/DNA topoisomerase II/histidine kinase"/>
    <property type="match status" value="1"/>
</dbReference>
<keyword evidence="5" id="KW-1185">Reference proteome</keyword>
<dbReference type="GO" id="GO:0004673">
    <property type="term" value="F:protein histidine kinase activity"/>
    <property type="evidence" value="ECO:0007669"/>
    <property type="project" value="UniProtKB-EC"/>
</dbReference>
<feature type="transmembrane region" description="Helical" evidence="2">
    <location>
        <begin position="7"/>
        <end position="28"/>
    </location>
</feature>
<organism evidence="4 5">
    <name type="scientific">Salegentibacter chungangensis</name>
    <dbReference type="NCBI Taxonomy" id="1335724"/>
    <lineage>
        <taxon>Bacteria</taxon>
        <taxon>Pseudomonadati</taxon>
        <taxon>Bacteroidota</taxon>
        <taxon>Flavobacteriia</taxon>
        <taxon>Flavobacteriales</taxon>
        <taxon>Flavobacteriaceae</taxon>
        <taxon>Salegentibacter</taxon>
    </lineage>
</organism>
<dbReference type="EMBL" id="JBHTLI010000001">
    <property type="protein sequence ID" value="MFD1094629.1"/>
    <property type="molecule type" value="Genomic_DNA"/>
</dbReference>
<name>A0ABW3NPI1_9FLAO</name>
<accession>A0ABW3NPI1</accession>
<dbReference type="InterPro" id="IPR010559">
    <property type="entry name" value="Sig_transdc_His_kin_internal"/>
</dbReference>
<keyword evidence="1" id="KW-0175">Coiled coil</keyword>
<comment type="caution">
    <text evidence="4">The sequence shown here is derived from an EMBL/GenBank/DDBJ whole genome shotgun (WGS) entry which is preliminary data.</text>
</comment>
<dbReference type="InterPro" id="IPR036890">
    <property type="entry name" value="HATPase_C_sf"/>
</dbReference>
<feature type="transmembrane region" description="Helical" evidence="2">
    <location>
        <begin position="123"/>
        <end position="141"/>
    </location>
</feature>
<sequence>MTKKQEITYHIIFWALFILMDVFFNFVIKDTLPQSLEWHLLHLFFFILLQAIIFYLNYSLIAPVTIPKRKWKYLILSQLLVIGLFTGLRFLFEEVIIYNLTGIHNYKQASRAFGFYLFDNSYYALRVIILALIFYMVKHVLNTNQRMNELKLQKKKAELQNLKAQLSPHFLFNTLNSFYSDLYDKAPETSNDILKLSEMLRYVTYENEQDQVTLKDEVTFLQNYIDLYQRRFDNKAHIKVSFPQGLTNRKIPSLLLIHFIENAFKHGILTDKEHPVIIKLETRNDRLILSTENAFKENTNYDRKGIGYKNIQKRLDLLFRENYRLDIEEQDDYFKVKLDIPLL</sequence>
<dbReference type="PANTHER" id="PTHR34220">
    <property type="entry name" value="SENSOR HISTIDINE KINASE YPDA"/>
    <property type="match status" value="1"/>
</dbReference>
<evidence type="ECO:0000259" key="3">
    <source>
        <dbReference type="Pfam" id="PF06580"/>
    </source>
</evidence>
<dbReference type="RefSeq" id="WP_380742632.1">
    <property type="nucleotide sequence ID" value="NZ_JBHTLI010000001.1"/>
</dbReference>